<dbReference type="PANTHER" id="PTHR46268">
    <property type="entry name" value="STRESS RESPONSE PROTEIN NHAX"/>
    <property type="match status" value="1"/>
</dbReference>
<organism evidence="3 4">
    <name type="scientific">Neolewinella agarilytica</name>
    <dbReference type="NCBI Taxonomy" id="478744"/>
    <lineage>
        <taxon>Bacteria</taxon>
        <taxon>Pseudomonadati</taxon>
        <taxon>Bacteroidota</taxon>
        <taxon>Saprospiria</taxon>
        <taxon>Saprospirales</taxon>
        <taxon>Lewinellaceae</taxon>
        <taxon>Neolewinella</taxon>
    </lineage>
</organism>
<evidence type="ECO:0000313" key="4">
    <source>
        <dbReference type="Proteomes" id="UP000199021"/>
    </source>
</evidence>
<evidence type="ECO:0000313" key="3">
    <source>
        <dbReference type="EMBL" id="SER03549.1"/>
    </source>
</evidence>
<name>A0A1H9KX14_9BACT</name>
<dbReference type="InterPro" id="IPR006015">
    <property type="entry name" value="Universal_stress_UspA"/>
</dbReference>
<proteinExistence type="inferred from homology"/>
<reference evidence="4" key="1">
    <citation type="submission" date="2016-10" db="EMBL/GenBank/DDBJ databases">
        <authorList>
            <person name="Varghese N."/>
            <person name="Submissions S."/>
        </authorList>
    </citation>
    <scope>NUCLEOTIDE SEQUENCE [LARGE SCALE GENOMIC DNA]</scope>
    <source>
        <strain evidence="4">DSM 24740</strain>
    </source>
</reference>
<gene>
    <name evidence="3" type="ORF">SAMN05444359_12223</name>
</gene>
<dbReference type="SUPFAM" id="SSF52402">
    <property type="entry name" value="Adenine nucleotide alpha hydrolases-like"/>
    <property type="match status" value="2"/>
</dbReference>
<dbReference type="OrthoDB" id="9788959at2"/>
<evidence type="ECO:0000259" key="2">
    <source>
        <dbReference type="Pfam" id="PF00582"/>
    </source>
</evidence>
<dbReference type="EMBL" id="FOFB01000022">
    <property type="protein sequence ID" value="SER03549.1"/>
    <property type="molecule type" value="Genomic_DNA"/>
</dbReference>
<dbReference type="RefSeq" id="WP_139211932.1">
    <property type="nucleotide sequence ID" value="NZ_FOFB01000022.1"/>
</dbReference>
<keyword evidence="4" id="KW-1185">Reference proteome</keyword>
<dbReference type="STRING" id="478744.SAMN05444359_12223"/>
<dbReference type="Gene3D" id="3.40.50.620">
    <property type="entry name" value="HUPs"/>
    <property type="match status" value="2"/>
</dbReference>
<dbReference type="InterPro" id="IPR014729">
    <property type="entry name" value="Rossmann-like_a/b/a_fold"/>
</dbReference>
<dbReference type="PANTHER" id="PTHR46268:SF6">
    <property type="entry name" value="UNIVERSAL STRESS PROTEIN UP12"/>
    <property type="match status" value="1"/>
</dbReference>
<dbReference type="InterPro" id="IPR006016">
    <property type="entry name" value="UspA"/>
</dbReference>
<dbReference type="Proteomes" id="UP000199021">
    <property type="component" value="Unassembled WGS sequence"/>
</dbReference>
<sequence length="287" mass="31487">MQKIIVPTDFSSAASAALRYAHFLAEAIGCDLEVIHVHDGYGHVEDSRVKKGGIEARQAAQRSIDQFIRFSVPAKAAVAAEGPETEVTISSLETVGSPTDVLIKASQEEATCLIVMGGVGTGAVSTVTPFFGSVARTVAEQSACPVLLVPEDYKNPKMERASIAFDVVKGLRETSKGFDFLRIPLAPSMRLVHVRDSSEKGETRKEIDLMEEVLNTDFPGYPVELDLLNPGTTAFRLLDYAEEENIDLLVLGHRKRSLWKRLFLDSDIKHVMRFAVTPLLVIPISEY</sequence>
<dbReference type="Pfam" id="PF00582">
    <property type="entry name" value="Usp"/>
    <property type="match status" value="2"/>
</dbReference>
<dbReference type="InParanoid" id="A0A1H9KX14"/>
<protein>
    <submittedName>
        <fullName evidence="3">Nucleotide-binding universal stress protein, UspA family</fullName>
    </submittedName>
</protein>
<dbReference type="AlphaFoldDB" id="A0A1H9KX14"/>
<accession>A0A1H9KX14</accession>
<comment type="similarity">
    <text evidence="1">Belongs to the universal stress protein A family.</text>
</comment>
<dbReference type="CDD" id="cd00293">
    <property type="entry name" value="USP-like"/>
    <property type="match status" value="2"/>
</dbReference>
<feature type="domain" description="UspA" evidence="2">
    <location>
        <begin position="230"/>
        <end position="283"/>
    </location>
</feature>
<dbReference type="PRINTS" id="PR01438">
    <property type="entry name" value="UNVRSLSTRESS"/>
</dbReference>
<evidence type="ECO:0000256" key="1">
    <source>
        <dbReference type="ARBA" id="ARBA00008791"/>
    </source>
</evidence>
<dbReference type="FunCoup" id="A0A1H9KX14">
    <property type="interactions" value="153"/>
</dbReference>
<feature type="domain" description="UspA" evidence="2">
    <location>
        <begin position="1"/>
        <end position="150"/>
    </location>
</feature>